<dbReference type="AlphaFoldDB" id="A0A251TY17"/>
<organism evidence="3 4">
    <name type="scientific">Helianthus annuus</name>
    <name type="common">Common sunflower</name>
    <dbReference type="NCBI Taxonomy" id="4232"/>
    <lineage>
        <taxon>Eukaryota</taxon>
        <taxon>Viridiplantae</taxon>
        <taxon>Streptophyta</taxon>
        <taxon>Embryophyta</taxon>
        <taxon>Tracheophyta</taxon>
        <taxon>Spermatophyta</taxon>
        <taxon>Magnoliopsida</taxon>
        <taxon>eudicotyledons</taxon>
        <taxon>Gunneridae</taxon>
        <taxon>Pentapetalae</taxon>
        <taxon>asterids</taxon>
        <taxon>campanulids</taxon>
        <taxon>Asterales</taxon>
        <taxon>Asteraceae</taxon>
        <taxon>Asteroideae</taxon>
        <taxon>Heliantheae alliance</taxon>
        <taxon>Heliantheae</taxon>
        <taxon>Helianthus</taxon>
    </lineage>
</organism>
<protein>
    <submittedName>
        <fullName evidence="3">Uncharacterized protein</fullName>
    </submittedName>
</protein>
<name>A0A251TY17_HELAN</name>
<reference evidence="2" key="3">
    <citation type="submission" date="2020-06" db="EMBL/GenBank/DDBJ databases">
        <title>Helianthus annuus Genome sequencing and assembly Release 2.</title>
        <authorList>
            <person name="Gouzy J."/>
            <person name="Langlade N."/>
            <person name="Munos S."/>
        </authorList>
    </citation>
    <scope>NUCLEOTIDE SEQUENCE</scope>
    <source>
        <tissue evidence="2">Leaves</tissue>
    </source>
</reference>
<dbReference type="InParanoid" id="A0A251TY17"/>
<reference evidence="2 4" key="1">
    <citation type="journal article" date="2017" name="Nature">
        <title>The sunflower genome provides insights into oil metabolism, flowering and Asterid evolution.</title>
        <authorList>
            <person name="Badouin H."/>
            <person name="Gouzy J."/>
            <person name="Grassa C.J."/>
            <person name="Murat F."/>
            <person name="Staton S.E."/>
            <person name="Cottret L."/>
            <person name="Lelandais-Briere C."/>
            <person name="Owens G.L."/>
            <person name="Carrere S."/>
            <person name="Mayjonade B."/>
            <person name="Legrand L."/>
            <person name="Gill N."/>
            <person name="Kane N.C."/>
            <person name="Bowers J.E."/>
            <person name="Hubner S."/>
            <person name="Bellec A."/>
            <person name="Berard A."/>
            <person name="Berges H."/>
            <person name="Blanchet N."/>
            <person name="Boniface M.C."/>
            <person name="Brunel D."/>
            <person name="Catrice O."/>
            <person name="Chaidir N."/>
            <person name="Claudel C."/>
            <person name="Donnadieu C."/>
            <person name="Faraut T."/>
            <person name="Fievet G."/>
            <person name="Helmstetter N."/>
            <person name="King M."/>
            <person name="Knapp S.J."/>
            <person name="Lai Z."/>
            <person name="Le Paslier M.C."/>
            <person name="Lippi Y."/>
            <person name="Lorenzon L."/>
            <person name="Mandel J.R."/>
            <person name="Marage G."/>
            <person name="Marchand G."/>
            <person name="Marquand E."/>
            <person name="Bret-Mestries E."/>
            <person name="Morien E."/>
            <person name="Nambeesan S."/>
            <person name="Nguyen T."/>
            <person name="Pegot-Espagnet P."/>
            <person name="Pouilly N."/>
            <person name="Raftis F."/>
            <person name="Sallet E."/>
            <person name="Schiex T."/>
            <person name="Thomas J."/>
            <person name="Vandecasteele C."/>
            <person name="Vares D."/>
            <person name="Vear F."/>
            <person name="Vautrin S."/>
            <person name="Crespi M."/>
            <person name="Mangin B."/>
            <person name="Burke J.M."/>
            <person name="Salse J."/>
            <person name="Munos S."/>
            <person name="Vincourt P."/>
            <person name="Rieseberg L.H."/>
            <person name="Langlade N.B."/>
        </authorList>
    </citation>
    <scope>NUCLEOTIDE SEQUENCE [LARGE SCALE GENOMIC DNA]</scope>
    <source>
        <strain evidence="4">cv. SF193</strain>
        <tissue evidence="2">Leaves</tissue>
    </source>
</reference>
<evidence type="ECO:0000256" key="1">
    <source>
        <dbReference type="SAM" id="MobiDB-lite"/>
    </source>
</evidence>
<evidence type="ECO:0000313" key="3">
    <source>
        <dbReference type="EMBL" id="OTG16010.1"/>
    </source>
</evidence>
<sequence length="151" mass="16446">MKLSFFYYFNHLTTINTQPTQTHYTQSPPTKDQCYFTLHPLPPTVRVLATGITGDCRRGSPTTPAPPHLHSHPFASPVTGRAEDQGERSKVMMMQGGGSVRVQSRVSLSRPGSGSVSVQSRVCLAIRGVSGQLSYHGQQVSWTSSGFRGLV</sequence>
<dbReference type="EMBL" id="CM007898">
    <property type="protein sequence ID" value="OTG16010.1"/>
    <property type="molecule type" value="Genomic_DNA"/>
</dbReference>
<dbReference type="Proteomes" id="UP000215914">
    <property type="component" value="Chromosome 9"/>
</dbReference>
<dbReference type="EMBL" id="MNCJ02000324">
    <property type="protein sequence ID" value="KAF5792229.1"/>
    <property type="molecule type" value="Genomic_DNA"/>
</dbReference>
<gene>
    <name evidence="3" type="ORF">HannXRQ_Chr09g0266711</name>
    <name evidence="2" type="ORF">HanXRQr2_Chr09g0403681</name>
</gene>
<proteinExistence type="predicted"/>
<feature type="region of interest" description="Disordered" evidence="1">
    <location>
        <begin position="58"/>
        <end position="86"/>
    </location>
</feature>
<reference evidence="3" key="2">
    <citation type="submission" date="2017-02" db="EMBL/GenBank/DDBJ databases">
        <title>Sunflower complete genome.</title>
        <authorList>
            <person name="Langlade N."/>
            <person name="Munos S."/>
        </authorList>
    </citation>
    <scope>NUCLEOTIDE SEQUENCE [LARGE SCALE GENOMIC DNA]</scope>
    <source>
        <tissue evidence="3">Leaves</tissue>
    </source>
</reference>
<keyword evidence="4" id="KW-1185">Reference proteome</keyword>
<accession>A0A251TY17</accession>
<evidence type="ECO:0000313" key="4">
    <source>
        <dbReference type="Proteomes" id="UP000215914"/>
    </source>
</evidence>
<dbReference type="Gramene" id="mRNA:HanXRQr2_Chr09g0403681">
    <property type="protein sequence ID" value="CDS:HanXRQr2_Chr09g0403681.1"/>
    <property type="gene ID" value="HanXRQr2_Chr09g0403681"/>
</dbReference>
<evidence type="ECO:0000313" key="2">
    <source>
        <dbReference type="EMBL" id="KAF5792229.1"/>
    </source>
</evidence>